<dbReference type="RefSeq" id="WP_028995395.1">
    <property type="nucleotide sequence ID" value="NZ_CALFBA010000054.1"/>
</dbReference>
<comment type="similarity">
    <text evidence="2">Belongs to the TPS (TC 1.B.20) family.</text>
</comment>
<name>A0ABZ2XDY5_9RHOO</name>
<dbReference type="PANTHER" id="PTHR34597:SF1">
    <property type="entry name" value="HEME_HEMOPEXIN TRANSPORTER PROTEIN HUXB"/>
    <property type="match status" value="1"/>
</dbReference>
<dbReference type="Gene3D" id="2.40.160.50">
    <property type="entry name" value="membrane protein fhac: a member of the omp85/tpsb transporter family"/>
    <property type="match status" value="1"/>
</dbReference>
<evidence type="ECO:0000256" key="7">
    <source>
        <dbReference type="ARBA" id="ARBA00023136"/>
    </source>
</evidence>
<evidence type="ECO:0000313" key="12">
    <source>
        <dbReference type="Proteomes" id="UP001479520"/>
    </source>
</evidence>
<feature type="domain" description="POTRA" evidence="10">
    <location>
        <begin position="66"/>
        <end position="141"/>
    </location>
</feature>
<comment type="subcellular location">
    <subcellularLocation>
        <location evidence="1">Cell outer membrane</location>
    </subcellularLocation>
</comment>
<evidence type="ECO:0000256" key="5">
    <source>
        <dbReference type="ARBA" id="ARBA00022692"/>
    </source>
</evidence>
<dbReference type="PANTHER" id="PTHR34597">
    <property type="entry name" value="SLR1661 PROTEIN"/>
    <property type="match status" value="1"/>
</dbReference>
<dbReference type="Pfam" id="PF08479">
    <property type="entry name" value="POTRA_2"/>
    <property type="match status" value="1"/>
</dbReference>
<dbReference type="EMBL" id="CP151406">
    <property type="protein sequence ID" value="WZJ20750.1"/>
    <property type="molecule type" value="Genomic_DNA"/>
</dbReference>
<accession>A0ABZ2XDY5</accession>
<evidence type="ECO:0000256" key="6">
    <source>
        <dbReference type="ARBA" id="ARBA00022927"/>
    </source>
</evidence>
<keyword evidence="12" id="KW-1185">Reference proteome</keyword>
<evidence type="ECO:0000313" key="11">
    <source>
        <dbReference type="EMBL" id="WZJ20750.1"/>
    </source>
</evidence>
<evidence type="ECO:0000256" key="1">
    <source>
        <dbReference type="ARBA" id="ARBA00004442"/>
    </source>
</evidence>
<evidence type="ECO:0000256" key="2">
    <source>
        <dbReference type="ARBA" id="ARBA00009055"/>
    </source>
</evidence>
<dbReference type="InterPro" id="IPR051544">
    <property type="entry name" value="TPS_OM_transporter"/>
</dbReference>
<proteinExistence type="inferred from homology"/>
<dbReference type="Pfam" id="PF03865">
    <property type="entry name" value="ShlB"/>
    <property type="match status" value="1"/>
</dbReference>
<keyword evidence="4" id="KW-1134">Transmembrane beta strand</keyword>
<evidence type="ECO:0000256" key="3">
    <source>
        <dbReference type="ARBA" id="ARBA00022448"/>
    </source>
</evidence>
<keyword evidence="9" id="KW-0732">Signal</keyword>
<dbReference type="InterPro" id="IPR005565">
    <property type="entry name" value="Hemolysn_activator_HlyB_C"/>
</dbReference>
<keyword evidence="8" id="KW-0998">Cell outer membrane</keyword>
<keyword evidence="3" id="KW-0813">Transport</keyword>
<protein>
    <submittedName>
        <fullName evidence="11">ShlB/FhaC/HecB family hemolysin secretion/activation protein</fullName>
    </submittedName>
</protein>
<feature type="chain" id="PRO_5045703141" evidence="9">
    <location>
        <begin position="24"/>
        <end position="553"/>
    </location>
</feature>
<organism evidence="11 12">
    <name type="scientific">Azonexus hydrophilus</name>
    <dbReference type="NCBI Taxonomy" id="418702"/>
    <lineage>
        <taxon>Bacteria</taxon>
        <taxon>Pseudomonadati</taxon>
        <taxon>Pseudomonadota</taxon>
        <taxon>Betaproteobacteria</taxon>
        <taxon>Rhodocyclales</taxon>
        <taxon>Azonexaceae</taxon>
        <taxon>Azonexus</taxon>
    </lineage>
</organism>
<reference evidence="11 12" key="1">
    <citation type="submission" date="2024-04" db="EMBL/GenBank/DDBJ databases">
        <title>Dissimilatory iodate-reducing microorganisms contribute to the enrichment of iodine in groundwater.</title>
        <authorList>
            <person name="Jiang Z."/>
        </authorList>
    </citation>
    <scope>NUCLEOTIDE SEQUENCE [LARGE SCALE GENOMIC DNA]</scope>
    <source>
        <strain evidence="11 12">NCP973</strain>
    </source>
</reference>
<keyword evidence="5" id="KW-0812">Transmembrane</keyword>
<evidence type="ECO:0000256" key="4">
    <source>
        <dbReference type="ARBA" id="ARBA00022452"/>
    </source>
</evidence>
<gene>
    <name evidence="11" type="ORF">AADV58_12420</name>
</gene>
<evidence type="ECO:0000259" key="10">
    <source>
        <dbReference type="PROSITE" id="PS51779"/>
    </source>
</evidence>
<dbReference type="InterPro" id="IPR013686">
    <property type="entry name" value="Polypept-transport_assoc_ShlB"/>
</dbReference>
<evidence type="ECO:0000256" key="8">
    <source>
        <dbReference type="ARBA" id="ARBA00023237"/>
    </source>
</evidence>
<sequence>MTSFRFSLLAASLAVAFPGIALAQQQPDAGQILQQQQQAPQLPRTGPAIDVQAPAAAQAVPGGAEVTLSSVNFSGASVFSETELLATLGDYSGKSYDLAGLRGLAERVSAHYRGNGYPFARAFIPQQSMADGKLRIEIVEGRYGKVSAAGERADAAQGFLAPLRPGEVIASVPLERITLILDDQPGIKAAPIIRPGQEVGTGDLDVRVERTPGFSGDVGLDNHGNRYTGEYRGRANLQWDSPFLFGDQMTARLLYSSESMWLGSLGYSLPLGTSGLRANIGYAHTYYELAKDFSNLGATGTAKVSSLGLTYPIIRSQKANLTLAATYQHKRLNDRQAVAGTDDSKSSDSLPIALNFDRRDGLWGGGITYGSLSYTVGHLKLGGTLENTDRTSGQNTRGSFEKLNLDIARVQATPVSNLVLFGRVSSQWAGKNLDSSEGFSLGGANGVRAYPSGEGNGDEGWLVQLEVRYTMGAYSPYIFHDSGSVRLNARNGSLTTPASPNHRSISGEGIGLRYTRDNWSLDANVAWRSHGGKPQSDTRDRTPQFWMSAGYRF</sequence>
<keyword evidence="7" id="KW-0472">Membrane</keyword>
<keyword evidence="6" id="KW-0653">Protein transport</keyword>
<dbReference type="InterPro" id="IPR034746">
    <property type="entry name" value="POTRA"/>
</dbReference>
<feature type="signal peptide" evidence="9">
    <location>
        <begin position="1"/>
        <end position="23"/>
    </location>
</feature>
<evidence type="ECO:0000256" key="9">
    <source>
        <dbReference type="SAM" id="SignalP"/>
    </source>
</evidence>
<dbReference type="Proteomes" id="UP001479520">
    <property type="component" value="Chromosome"/>
</dbReference>
<dbReference type="Gene3D" id="3.10.20.310">
    <property type="entry name" value="membrane protein fhac"/>
    <property type="match status" value="1"/>
</dbReference>
<dbReference type="PROSITE" id="PS51779">
    <property type="entry name" value="POTRA"/>
    <property type="match status" value="1"/>
</dbReference>